<dbReference type="RefSeq" id="WP_093824335.1">
    <property type="nucleotide sequence ID" value="NZ_JAVRES010000004.1"/>
</dbReference>
<evidence type="ECO:0000313" key="1">
    <source>
        <dbReference type="EMBL" id="MDT0435610.1"/>
    </source>
</evidence>
<dbReference type="Proteomes" id="UP001183535">
    <property type="component" value="Unassembled WGS sequence"/>
</dbReference>
<dbReference type="EMBL" id="JAVRES010000004">
    <property type="protein sequence ID" value="MDT0435610.1"/>
    <property type="molecule type" value="Genomic_DNA"/>
</dbReference>
<reference evidence="2" key="1">
    <citation type="submission" date="2023-07" db="EMBL/GenBank/DDBJ databases">
        <title>30 novel species of actinomycetes from the DSMZ collection.</title>
        <authorList>
            <person name="Nouioui I."/>
        </authorList>
    </citation>
    <scope>NUCLEOTIDE SEQUENCE [LARGE SCALE GENOMIC DNA]</scope>
    <source>
        <strain evidence="2">DSM 41981</strain>
    </source>
</reference>
<gene>
    <name evidence="1" type="ORF">RM877_13040</name>
</gene>
<organism evidence="1 2">
    <name type="scientific">Streptomyces doudnae</name>
    <dbReference type="NCBI Taxonomy" id="3075536"/>
    <lineage>
        <taxon>Bacteria</taxon>
        <taxon>Bacillati</taxon>
        <taxon>Actinomycetota</taxon>
        <taxon>Actinomycetes</taxon>
        <taxon>Kitasatosporales</taxon>
        <taxon>Streptomycetaceae</taxon>
        <taxon>Streptomyces</taxon>
    </lineage>
</organism>
<comment type="caution">
    <text evidence="1">The sequence shown here is derived from an EMBL/GenBank/DDBJ whole genome shotgun (WGS) entry which is preliminary data.</text>
</comment>
<proteinExistence type="predicted"/>
<name>A0ABD5ELY5_9ACTN</name>
<accession>A0ABD5ELY5</accession>
<evidence type="ECO:0000313" key="2">
    <source>
        <dbReference type="Proteomes" id="UP001183535"/>
    </source>
</evidence>
<dbReference type="AlphaFoldDB" id="A0ABD5ELY5"/>
<sequence length="572" mass="59982">MALPKAQVLFGDSPEAPALTKAEVSRRFDELMSALDQAPTRVVDQAVIAQSFGEGRGISFDTSGPATAFDALSKAISPEMAKALSPDALASVTSALDALKADQPDLMKDITTTSPLSSGLVAYDLEAPAKMLTPRPTPIRNRLPRRKGIGLAHQFKVISGFTGTATGGVANIHPGIQDTTQTNFAPSGAANSLYYARGPKITYAGYDKTVPYSQFSVSDAVTWSAQYAGQGYQDIRQLSRTSLLYSSMLLEERMLLLGRGTSGRGFLGALAAPSNVTLTARSAATGETALSGVSTNIYVKVTADAGDFGQSVLSSAATVAPSSQVVDVTVTLPAGATGMRVYVSTGSSDPGDSARWYAGRTGTNTFTLQGALPTSGTAASAVTGDTTAYTAGYDGILPICTGADSGYVKRLNAALSTSNPGSEWQDAFAALYDNVKADPDRTLLNGSDRKQLSDSLKTSTSSNYRMTITQDQLTGVTLGDVVNTIINEVTGKGVNVEVHPWLPQGNAPIISDTLPLPDSEVSDVWAVYNVQDMMGVDWPVTQFAFESSSYWMGTLVCYAPAWNGAITGIKRA</sequence>
<protein>
    <recommendedName>
        <fullName evidence="3">Minor tail protein</fullName>
    </recommendedName>
</protein>
<keyword evidence="2" id="KW-1185">Reference proteome</keyword>
<evidence type="ECO:0008006" key="3">
    <source>
        <dbReference type="Google" id="ProtNLM"/>
    </source>
</evidence>